<proteinExistence type="predicted"/>
<dbReference type="Proteomes" id="UP000076761">
    <property type="component" value="Unassembled WGS sequence"/>
</dbReference>
<evidence type="ECO:0000256" key="1">
    <source>
        <dbReference type="SAM" id="Phobius"/>
    </source>
</evidence>
<name>A0A165TDY9_9AGAM</name>
<feature type="transmembrane region" description="Helical" evidence="1">
    <location>
        <begin position="36"/>
        <end position="56"/>
    </location>
</feature>
<reference evidence="2 3" key="1">
    <citation type="journal article" date="2016" name="Mol. Biol. Evol.">
        <title>Comparative Genomics of Early-Diverging Mushroom-Forming Fungi Provides Insights into the Origins of Lignocellulose Decay Capabilities.</title>
        <authorList>
            <person name="Nagy L.G."/>
            <person name="Riley R."/>
            <person name="Tritt A."/>
            <person name="Adam C."/>
            <person name="Daum C."/>
            <person name="Floudas D."/>
            <person name="Sun H."/>
            <person name="Yadav J.S."/>
            <person name="Pangilinan J."/>
            <person name="Larsson K.H."/>
            <person name="Matsuura K."/>
            <person name="Barry K."/>
            <person name="Labutti K."/>
            <person name="Kuo R."/>
            <person name="Ohm R.A."/>
            <person name="Bhattacharya S.S."/>
            <person name="Shirouzu T."/>
            <person name="Yoshinaga Y."/>
            <person name="Martin F.M."/>
            <person name="Grigoriev I.V."/>
            <person name="Hibbett D.S."/>
        </authorList>
    </citation>
    <scope>NUCLEOTIDE SEQUENCE [LARGE SCALE GENOMIC DNA]</scope>
    <source>
        <strain evidence="2 3">HHB14362 ss-1</strain>
    </source>
</reference>
<protein>
    <submittedName>
        <fullName evidence="2">Uncharacterized protein</fullName>
    </submittedName>
</protein>
<dbReference type="InParanoid" id="A0A165TDY9"/>
<keyword evidence="3" id="KW-1185">Reference proteome</keyword>
<accession>A0A165TDY9</accession>
<dbReference type="EMBL" id="KV425566">
    <property type="protein sequence ID" value="KZT26529.1"/>
    <property type="molecule type" value="Genomic_DNA"/>
</dbReference>
<gene>
    <name evidence="2" type="ORF">NEOLEDRAFT_1132040</name>
</gene>
<keyword evidence="1" id="KW-0812">Transmembrane</keyword>
<feature type="transmembrane region" description="Helical" evidence="1">
    <location>
        <begin position="77"/>
        <end position="98"/>
    </location>
</feature>
<keyword evidence="1" id="KW-0472">Membrane</keyword>
<dbReference type="STRING" id="1314782.A0A165TDY9"/>
<sequence length="130" mass="14796">MASADIELEELGNKTSQNADKPIYESQEARESTVSLWVWVSSAILGSVSVLLLLLPRLLLFTSESSTDAPRTSLTPLEIFLSTHFGVFIGSTVLTLILNVFPTLHWKSTSLLTLVFRRFLRTLRYRRRRR</sequence>
<evidence type="ECO:0000313" key="3">
    <source>
        <dbReference type="Proteomes" id="UP000076761"/>
    </source>
</evidence>
<dbReference type="OrthoDB" id="2550114at2759"/>
<evidence type="ECO:0000313" key="2">
    <source>
        <dbReference type="EMBL" id="KZT26529.1"/>
    </source>
</evidence>
<dbReference type="AlphaFoldDB" id="A0A165TDY9"/>
<organism evidence="2 3">
    <name type="scientific">Neolentinus lepideus HHB14362 ss-1</name>
    <dbReference type="NCBI Taxonomy" id="1314782"/>
    <lineage>
        <taxon>Eukaryota</taxon>
        <taxon>Fungi</taxon>
        <taxon>Dikarya</taxon>
        <taxon>Basidiomycota</taxon>
        <taxon>Agaricomycotina</taxon>
        <taxon>Agaricomycetes</taxon>
        <taxon>Gloeophyllales</taxon>
        <taxon>Gloeophyllaceae</taxon>
        <taxon>Neolentinus</taxon>
    </lineage>
</organism>
<keyword evidence="1" id="KW-1133">Transmembrane helix</keyword>